<protein>
    <submittedName>
        <fullName evidence="2">DUF384 domain-containing protein</fullName>
    </submittedName>
</protein>
<dbReference type="Proteomes" id="UP000050640">
    <property type="component" value="Unplaced"/>
</dbReference>
<dbReference type="WBParaSite" id="EEL_0000897201-mRNA-1">
    <property type="protein sequence ID" value="EEL_0000897201-mRNA-1"/>
    <property type="gene ID" value="EEL_0000897201"/>
</dbReference>
<reference evidence="2" key="1">
    <citation type="submission" date="2017-02" db="UniProtKB">
        <authorList>
            <consortium name="WormBaseParasite"/>
        </authorList>
    </citation>
    <scope>IDENTIFICATION</scope>
</reference>
<accession>A0A0R3S2M7</accession>
<keyword evidence="1" id="KW-1185">Reference proteome</keyword>
<evidence type="ECO:0000313" key="2">
    <source>
        <dbReference type="WBParaSite" id="EEL_0000897201-mRNA-1"/>
    </source>
</evidence>
<name>A0A0R3S2M7_9BILA</name>
<proteinExistence type="predicted"/>
<dbReference type="AlphaFoldDB" id="A0A0R3S2M7"/>
<sequence length="133" mass="14649">MIEIAKSEYLMEKLLCGSEVGRKTLRIKGVYSLLREFDRSSLASAALLKKNSLEESPVVLVSEDGITNNHSQSEMHERLDLKVGSAVHDIQKMVTGVTGVKNIKFFGETGNLIYIDGQNCSTLHALIGLLIQD</sequence>
<organism evidence="1 2">
    <name type="scientific">Elaeophora elaphi</name>
    <dbReference type="NCBI Taxonomy" id="1147741"/>
    <lineage>
        <taxon>Eukaryota</taxon>
        <taxon>Metazoa</taxon>
        <taxon>Ecdysozoa</taxon>
        <taxon>Nematoda</taxon>
        <taxon>Chromadorea</taxon>
        <taxon>Rhabditida</taxon>
        <taxon>Spirurina</taxon>
        <taxon>Spiruromorpha</taxon>
        <taxon>Filarioidea</taxon>
        <taxon>Onchocercidae</taxon>
        <taxon>Elaeophora</taxon>
    </lineage>
</organism>
<evidence type="ECO:0000313" key="1">
    <source>
        <dbReference type="Proteomes" id="UP000050640"/>
    </source>
</evidence>
<dbReference type="STRING" id="1147741.A0A0R3S2M7"/>